<dbReference type="KEGG" id="vg:26101486"/>
<keyword evidence="1" id="KW-0812">Transmembrane</keyword>
<dbReference type="EMBL" id="KP329561">
    <property type="protein sequence ID" value="ALE30301.1"/>
    <property type="molecule type" value="Genomic_DNA"/>
</dbReference>
<dbReference type="NCBIfam" id="TIGR04241">
    <property type="entry name" value="adenoE3CR1rpt"/>
    <property type="match status" value="1"/>
</dbReference>
<sequence length="171" mass="19027">MKISAVICVLSITSIAAARTPAFTTAEELPTTFSPHRGRIPVYFSNATSFIQLNCTCQNSFIQWLVNRTLCKAFLDNTIFHVRSYLCPNTTKAALITKAPFSVRLFTCIGAGGNFPPCVFRWYLQPTPSTTPTTELTTTAQFNYTSKASNRLWLPYLALIPVIIFAVTLFL</sequence>
<dbReference type="RefSeq" id="YP_009174958.1">
    <property type="nucleotide sequence ID" value="NC_028113.1"/>
</dbReference>
<evidence type="ECO:0000313" key="3">
    <source>
        <dbReference type="Proteomes" id="UP000132053"/>
    </source>
</evidence>
<keyword evidence="1" id="KW-1133">Transmembrane helix</keyword>
<keyword evidence="1" id="KW-0472">Membrane</keyword>
<evidence type="ECO:0000256" key="1">
    <source>
        <dbReference type="SAM" id="Phobius"/>
    </source>
</evidence>
<dbReference type="InterPro" id="IPR026472">
    <property type="entry name" value="E3_CR1-alpha-1"/>
</dbReference>
<dbReference type="Proteomes" id="UP000132053">
    <property type="component" value="Segment"/>
</dbReference>
<evidence type="ECO:0000313" key="2">
    <source>
        <dbReference type="EMBL" id="ALE30301.1"/>
    </source>
</evidence>
<name>A0A0M4MFI3_9ADEN</name>
<organism evidence="2 3">
    <name type="scientific">Simian adenovirus 8</name>
    <dbReference type="NCBI Taxonomy" id="413258"/>
    <lineage>
        <taxon>Viruses</taxon>
        <taxon>Varidnaviria</taxon>
        <taxon>Bamfordvirae</taxon>
        <taxon>Preplasmiviricota</taxon>
        <taxon>Polisuviricotina</taxon>
        <taxon>Pharingeaviricetes</taxon>
        <taxon>Rowavirales</taxon>
        <taxon>Adenoviridae</taxon>
        <taxon>Mastadenovirus</taxon>
        <taxon>Mastadenovirus longumcaudae</taxon>
        <taxon>Simian mastadenovirus B</taxon>
    </lineage>
</organism>
<accession>A0A0M4MFI3</accession>
<proteinExistence type="predicted"/>
<feature type="transmembrane region" description="Helical" evidence="1">
    <location>
        <begin position="152"/>
        <end position="170"/>
    </location>
</feature>
<dbReference type="OrthoDB" id="28429at10239"/>
<protein>
    <submittedName>
        <fullName evidence="2">CR1-alpha</fullName>
    </submittedName>
</protein>
<reference evidence="2 3" key="1">
    <citation type="journal article" date="2015" name="Arch. Virol.">
        <title>Taxonomy proposal for Old World monkey adenoviruses: characterisation of several non-human, non-ape primate adenovirus lineages.</title>
        <authorList>
            <person name="Panto L."/>
            <person name="Podgorski I.I."/>
            <person name="Janoska M."/>
            <person name="Marko O."/>
            <person name="Harrach B."/>
        </authorList>
    </citation>
    <scope>NUCLEOTIDE SEQUENCE [LARGE SCALE GENOMIC DNA]</scope>
    <source>
        <strain evidence="2">P-5</strain>
    </source>
</reference>
<dbReference type="GeneID" id="26101486"/>